<evidence type="ECO:0000313" key="3">
    <source>
        <dbReference type="Proteomes" id="UP001433638"/>
    </source>
</evidence>
<reference evidence="2" key="1">
    <citation type="submission" date="2024-06" db="EMBL/GenBank/DDBJ databases">
        <title>Genome sequence of Vogesella sp. MAHUQ-64.</title>
        <authorList>
            <person name="Huq M.A."/>
        </authorList>
    </citation>
    <scope>NUCLEOTIDE SEQUENCE</scope>
    <source>
        <strain evidence="2">MAHUQ-64</strain>
    </source>
</reference>
<feature type="binding site" evidence="1">
    <location>
        <position position="99"/>
    </location>
    <ligand>
        <name>S-adenosyl-L-methionine</name>
        <dbReference type="ChEBI" id="CHEBI:59789"/>
    </ligand>
</feature>
<dbReference type="EMBL" id="JBEFLD010000011">
    <property type="protein sequence ID" value="MEQ6292445.1"/>
    <property type="molecule type" value="Genomic_DNA"/>
</dbReference>
<comment type="subunit">
    <text evidence="1">Monomer.</text>
</comment>
<accession>A0ABV1MA64</accession>
<comment type="similarity">
    <text evidence="1">Belongs to the RlmJ family.</text>
</comment>
<feature type="binding site" evidence="1">
    <location>
        <position position="41"/>
    </location>
    <ligand>
        <name>S-adenosyl-L-methionine</name>
        <dbReference type="ChEBI" id="CHEBI:59789"/>
    </ligand>
</feature>
<dbReference type="Proteomes" id="UP001433638">
    <property type="component" value="Unassembled WGS sequence"/>
</dbReference>
<feature type="site" description="Interaction with substrate rRNA" evidence="1">
    <location>
        <position position="4"/>
    </location>
</feature>
<keyword evidence="1" id="KW-0808">Transferase</keyword>
<feature type="binding site" evidence="1">
    <location>
        <position position="19"/>
    </location>
    <ligand>
        <name>S-adenosyl-L-methionine</name>
        <dbReference type="ChEBI" id="CHEBI:59789"/>
    </ligand>
</feature>
<dbReference type="RefSeq" id="WP_349590744.1">
    <property type="nucleotide sequence ID" value="NZ_JBEFLD010000011.1"/>
</dbReference>
<dbReference type="EC" id="2.1.1.266" evidence="1"/>
<dbReference type="Pfam" id="PF04378">
    <property type="entry name" value="RsmJ"/>
    <property type="match status" value="1"/>
</dbReference>
<feature type="binding site" evidence="1">
    <location>
        <begin position="143"/>
        <end position="144"/>
    </location>
    <ligand>
        <name>S-adenosyl-L-methionine</name>
        <dbReference type="ChEBI" id="CHEBI:59789"/>
    </ligand>
</feature>
<comment type="catalytic activity">
    <reaction evidence="1">
        <text>adenosine(2030) in 23S rRNA + S-adenosyl-L-methionine = N(6)-methyladenosine(2030) in 23S rRNA + S-adenosyl-L-homocysteine + H(+)</text>
        <dbReference type="Rhea" id="RHEA:43736"/>
        <dbReference type="Rhea" id="RHEA-COMP:10668"/>
        <dbReference type="Rhea" id="RHEA-COMP:10669"/>
        <dbReference type="ChEBI" id="CHEBI:15378"/>
        <dbReference type="ChEBI" id="CHEBI:57856"/>
        <dbReference type="ChEBI" id="CHEBI:59789"/>
        <dbReference type="ChEBI" id="CHEBI:74411"/>
        <dbReference type="ChEBI" id="CHEBI:74449"/>
        <dbReference type="EC" id="2.1.1.266"/>
    </reaction>
</comment>
<keyword evidence="1" id="KW-0489">Methyltransferase</keyword>
<keyword evidence="1" id="KW-0949">S-adenosyl-L-methionine</keyword>
<dbReference type="PANTHER" id="PTHR37426">
    <property type="entry name" value="RIBOSOMAL RNA LARGE SUBUNIT METHYLTRANSFERASE J"/>
    <property type="match status" value="1"/>
</dbReference>
<dbReference type="SUPFAM" id="SSF53335">
    <property type="entry name" value="S-adenosyl-L-methionine-dependent methyltransferases"/>
    <property type="match status" value="1"/>
</dbReference>
<proteinExistence type="inferred from homology"/>
<feature type="active site" description="Proton acceptor" evidence="1">
    <location>
        <position position="164"/>
    </location>
</feature>
<organism evidence="2 3">
    <name type="scientific">Vogesella oryzagri</name>
    <dbReference type="NCBI Taxonomy" id="3160864"/>
    <lineage>
        <taxon>Bacteria</taxon>
        <taxon>Pseudomonadati</taxon>
        <taxon>Pseudomonadota</taxon>
        <taxon>Betaproteobacteria</taxon>
        <taxon>Neisseriales</taxon>
        <taxon>Chromobacteriaceae</taxon>
        <taxon>Vogesella</taxon>
    </lineage>
</organism>
<keyword evidence="3" id="KW-1185">Reference proteome</keyword>
<sequence length="285" mass="32109">MLSYRHAFHAGNHADVLKHLVEVQILDYLGQKGAFWYIDTHAGAGAYSLTEGYATKTAEYVDGVARLWQRDDAPALVQRYLEVVRGMNQDGELRHYPGSPWFAAEVMAGSDKLRLFELHPSDFELLTHCFADGGRRVKVDKANGFEAIKAILPPPPRRALTLIDPPYEDKGDYQHVVRAMKEALKRFATGSYAIWYPLLQRKDVGDMVRELKKLPCHSWLDVTLTVRKPSQDGFGMHGSGMFVVNPPWTLQRELNAVLPWLKDALAVDAGAEFTLAFQENGNQKN</sequence>
<comment type="caution">
    <text evidence="2">The sequence shown here is derived from an EMBL/GenBank/DDBJ whole genome shotgun (WGS) entry which is preliminary data.</text>
</comment>
<dbReference type="Gene3D" id="3.40.50.150">
    <property type="entry name" value="Vaccinia Virus protein VP39"/>
    <property type="match status" value="1"/>
</dbReference>
<feature type="binding site" evidence="1">
    <location>
        <position position="164"/>
    </location>
    <ligand>
        <name>S-adenosyl-L-methionine</name>
        <dbReference type="ChEBI" id="CHEBI:59789"/>
    </ligand>
</feature>
<keyword evidence="1" id="KW-0694">RNA-binding</keyword>
<dbReference type="PANTHER" id="PTHR37426:SF1">
    <property type="entry name" value="RIBOSOMAL RNA LARGE SUBUNIT METHYLTRANSFERASE J"/>
    <property type="match status" value="1"/>
</dbReference>
<dbReference type="InterPro" id="IPR029063">
    <property type="entry name" value="SAM-dependent_MTases_sf"/>
</dbReference>
<evidence type="ECO:0000313" key="2">
    <source>
        <dbReference type="EMBL" id="MEQ6292445.1"/>
    </source>
</evidence>
<gene>
    <name evidence="1 2" type="primary">rlmJ</name>
    <name evidence="2" type="ORF">ABNW52_17675</name>
</gene>
<dbReference type="InterPro" id="IPR007473">
    <property type="entry name" value="RlmJ"/>
</dbReference>
<protein>
    <recommendedName>
        <fullName evidence="1">Ribosomal RNA large subunit methyltransferase J</fullName>
        <ecNumber evidence="1">2.1.1.266</ecNumber>
    </recommendedName>
    <alternativeName>
        <fullName evidence="1">23S rRNA (adenine(2030)-N6)-methyltransferase</fullName>
    </alternativeName>
    <alternativeName>
        <fullName evidence="1">23S rRNA m6A2030 methyltransferase</fullName>
    </alternativeName>
</protein>
<feature type="binding site" evidence="1">
    <location>
        <position position="117"/>
    </location>
    <ligand>
        <name>S-adenosyl-L-methionine</name>
        <dbReference type="ChEBI" id="CHEBI:59789"/>
    </ligand>
</feature>
<dbReference type="HAMAP" id="MF_00934">
    <property type="entry name" value="23SrRNA_methyltr_J"/>
    <property type="match status" value="1"/>
</dbReference>
<evidence type="ECO:0000256" key="1">
    <source>
        <dbReference type="HAMAP-Rule" id="MF_00934"/>
    </source>
</evidence>
<comment type="function">
    <text evidence="1">Specifically methylates the adenine in position 2030 of 23S rRNA.</text>
</comment>
<keyword evidence="1" id="KW-0698">rRNA processing</keyword>
<name>A0ABV1MA64_9NEIS</name>